<proteinExistence type="predicted"/>
<dbReference type="Pfam" id="PF01569">
    <property type="entry name" value="PAP2"/>
    <property type="match status" value="1"/>
</dbReference>
<dbReference type="RefSeq" id="WP_120973935.1">
    <property type="nucleotide sequence ID" value="NZ_RBZM01000001.1"/>
</dbReference>
<organism evidence="3 4">
    <name type="scientific">Cohnella endophytica</name>
    <dbReference type="NCBI Taxonomy" id="2419778"/>
    <lineage>
        <taxon>Bacteria</taxon>
        <taxon>Bacillati</taxon>
        <taxon>Bacillota</taxon>
        <taxon>Bacilli</taxon>
        <taxon>Bacillales</taxon>
        <taxon>Paenibacillaceae</taxon>
        <taxon>Cohnella</taxon>
    </lineage>
</organism>
<dbReference type="InterPro" id="IPR036938">
    <property type="entry name" value="PAP2/HPO_sf"/>
</dbReference>
<reference evidence="3 4" key="1">
    <citation type="submission" date="2018-10" db="EMBL/GenBank/DDBJ databases">
        <title>Cohnella sp. M2MS4P-1, whole genome shotgun sequence.</title>
        <authorList>
            <person name="Tuo L."/>
        </authorList>
    </citation>
    <scope>NUCLEOTIDE SEQUENCE [LARGE SCALE GENOMIC DNA]</scope>
    <source>
        <strain evidence="3 4">M2MS4P-1</strain>
    </source>
</reference>
<comment type="caution">
    <text evidence="3">The sequence shown here is derived from an EMBL/GenBank/DDBJ whole genome shotgun (WGS) entry which is preliminary data.</text>
</comment>
<feature type="transmembrane region" description="Helical" evidence="1">
    <location>
        <begin position="146"/>
        <end position="163"/>
    </location>
</feature>
<feature type="transmembrane region" description="Helical" evidence="1">
    <location>
        <begin position="122"/>
        <end position="140"/>
    </location>
</feature>
<dbReference type="InterPro" id="IPR000326">
    <property type="entry name" value="PAP2/HPO"/>
</dbReference>
<dbReference type="Gene3D" id="1.20.144.10">
    <property type="entry name" value="Phosphatidic acid phosphatase type 2/haloperoxidase"/>
    <property type="match status" value="1"/>
</dbReference>
<evidence type="ECO:0000313" key="4">
    <source>
        <dbReference type="Proteomes" id="UP000282076"/>
    </source>
</evidence>
<keyword evidence="1" id="KW-1133">Transmembrane helix</keyword>
<protein>
    <submittedName>
        <fullName evidence="3">Undecaprenyl-diphosphatase</fullName>
    </submittedName>
</protein>
<feature type="transmembrane region" description="Helical" evidence="1">
    <location>
        <begin position="96"/>
        <end position="115"/>
    </location>
</feature>
<dbReference type="CDD" id="cd03385">
    <property type="entry name" value="PAP2_BcrC_like"/>
    <property type="match status" value="1"/>
</dbReference>
<gene>
    <name evidence="3" type="ORF">D7Z26_01085</name>
</gene>
<dbReference type="InterPro" id="IPR033879">
    <property type="entry name" value="UPP_Pase"/>
</dbReference>
<evidence type="ECO:0000313" key="3">
    <source>
        <dbReference type="EMBL" id="RKP58128.1"/>
    </source>
</evidence>
<feature type="transmembrane region" description="Helical" evidence="1">
    <location>
        <begin position="53"/>
        <end position="76"/>
    </location>
</feature>
<sequence>MNDNLFQLLNQFAGRYDWFDDLMTFCAQDIVWIMIAILGFLWITGKENNQKTVFYACLTTVVALLVASLIISPMVNHPRPFVDHQVHQLIAHAPDASFPSDHATFAFSLAFSILFAKRKTGVALLALAVITGIARVFVGVHYPADIGGAILLSFIIGFLVHKMRGKLDFIPLFFIRIYGKLVAKVSFLPRSQ</sequence>
<feature type="transmembrane region" description="Helical" evidence="1">
    <location>
        <begin position="22"/>
        <end position="41"/>
    </location>
</feature>
<dbReference type="SMART" id="SM00014">
    <property type="entry name" value="acidPPc"/>
    <property type="match status" value="1"/>
</dbReference>
<dbReference type="GO" id="GO:0005886">
    <property type="term" value="C:plasma membrane"/>
    <property type="evidence" value="ECO:0007669"/>
    <property type="project" value="InterPro"/>
</dbReference>
<feature type="domain" description="Phosphatidic acid phosphatase type 2/haloperoxidase" evidence="2">
    <location>
        <begin position="52"/>
        <end position="161"/>
    </location>
</feature>
<dbReference type="Proteomes" id="UP000282076">
    <property type="component" value="Unassembled WGS sequence"/>
</dbReference>
<keyword evidence="1" id="KW-0812">Transmembrane</keyword>
<accession>A0A494Y935</accession>
<dbReference type="PANTHER" id="PTHR14969">
    <property type="entry name" value="SPHINGOSINE-1-PHOSPHATE PHOSPHOHYDROLASE"/>
    <property type="match status" value="1"/>
</dbReference>
<dbReference type="OrthoDB" id="9789113at2"/>
<name>A0A494Y935_9BACL</name>
<keyword evidence="4" id="KW-1185">Reference proteome</keyword>
<dbReference type="PANTHER" id="PTHR14969:SF58">
    <property type="entry name" value="UNDECAPRENYL-DIPHOSPHATASE BCRC"/>
    <property type="match status" value="1"/>
</dbReference>
<evidence type="ECO:0000256" key="1">
    <source>
        <dbReference type="SAM" id="Phobius"/>
    </source>
</evidence>
<dbReference type="GO" id="GO:0050380">
    <property type="term" value="F:undecaprenyl-diphosphatase activity"/>
    <property type="evidence" value="ECO:0007669"/>
    <property type="project" value="InterPro"/>
</dbReference>
<evidence type="ECO:0000259" key="2">
    <source>
        <dbReference type="SMART" id="SM00014"/>
    </source>
</evidence>
<dbReference type="SUPFAM" id="SSF48317">
    <property type="entry name" value="Acid phosphatase/Vanadium-dependent haloperoxidase"/>
    <property type="match status" value="1"/>
</dbReference>
<dbReference type="AlphaFoldDB" id="A0A494Y935"/>
<keyword evidence="1" id="KW-0472">Membrane</keyword>
<dbReference type="EMBL" id="RBZM01000001">
    <property type="protein sequence ID" value="RKP58128.1"/>
    <property type="molecule type" value="Genomic_DNA"/>
</dbReference>